<dbReference type="GO" id="GO:0016757">
    <property type="term" value="F:glycosyltransferase activity"/>
    <property type="evidence" value="ECO:0007669"/>
    <property type="project" value="UniProtKB-KW"/>
</dbReference>
<evidence type="ECO:0000256" key="6">
    <source>
        <dbReference type="ARBA" id="ARBA00022989"/>
    </source>
</evidence>
<dbReference type="InterPro" id="IPR013583">
    <property type="entry name" value="MCTP_C"/>
</dbReference>
<dbReference type="CDD" id="cd08379">
    <property type="entry name" value="C2D_MCTP_PRT_plant"/>
    <property type="match status" value="1"/>
</dbReference>
<protein>
    <submittedName>
        <fullName evidence="11">Putative C2 domain, phosphoribosyltransferase</fullName>
    </submittedName>
</protein>
<keyword evidence="6 9" id="KW-1133">Transmembrane helix</keyword>
<dbReference type="InterPro" id="IPR047258">
    <property type="entry name" value="C2C_MCTP_PRT_plant"/>
</dbReference>
<feature type="domain" description="C2" evidence="10">
    <location>
        <begin position="341"/>
        <end position="464"/>
    </location>
</feature>
<dbReference type="Gramene" id="PRQ30396">
    <property type="protein sequence ID" value="PRQ30396"/>
    <property type="gene ID" value="RchiOBHm_Chr5g0024191"/>
</dbReference>
<name>A0A2P6Q890_ROSCH</name>
<feature type="domain" description="C2" evidence="10">
    <location>
        <begin position="17"/>
        <end position="138"/>
    </location>
</feature>
<accession>A0A2P6Q890</accession>
<feature type="transmembrane region" description="Helical" evidence="9">
    <location>
        <begin position="709"/>
        <end position="736"/>
    </location>
</feature>
<evidence type="ECO:0000256" key="3">
    <source>
        <dbReference type="ARBA" id="ARBA00022692"/>
    </source>
</evidence>
<dbReference type="InterPro" id="IPR047259">
    <property type="entry name" value="QUIRKY-like"/>
</dbReference>
<evidence type="ECO:0000256" key="8">
    <source>
        <dbReference type="SAM" id="MobiDB-lite"/>
    </source>
</evidence>
<evidence type="ECO:0000313" key="11">
    <source>
        <dbReference type="EMBL" id="PRQ30396.1"/>
    </source>
</evidence>
<comment type="similarity">
    <text evidence="2">Belongs to the MCTP family.</text>
</comment>
<reference evidence="11 12" key="1">
    <citation type="journal article" date="2018" name="Nat. Genet.">
        <title>The Rosa genome provides new insights in the design of modern roses.</title>
        <authorList>
            <person name="Bendahmane M."/>
        </authorList>
    </citation>
    <scope>NUCLEOTIDE SEQUENCE [LARGE SCALE GENOMIC DNA]</scope>
    <source>
        <strain evidence="12">cv. Old Blush</strain>
    </source>
</reference>
<dbReference type="Gene3D" id="2.60.40.150">
    <property type="entry name" value="C2 domain"/>
    <property type="match status" value="3"/>
</dbReference>
<keyword evidence="12" id="KW-1185">Reference proteome</keyword>
<dbReference type="Proteomes" id="UP000238479">
    <property type="component" value="Chromosome 5"/>
</dbReference>
<comment type="caution">
    <text evidence="11">The sequence shown here is derived from an EMBL/GenBank/DDBJ whole genome shotgun (WGS) entry which is preliminary data.</text>
</comment>
<feature type="domain" description="C2" evidence="10">
    <location>
        <begin position="176"/>
        <end position="303"/>
    </location>
</feature>
<keyword evidence="11" id="KW-0328">Glycosyltransferase</keyword>
<dbReference type="OrthoDB" id="2015333at2759"/>
<dbReference type="EMBL" id="PDCK01000043">
    <property type="protein sequence ID" value="PRQ30396.1"/>
    <property type="molecule type" value="Genomic_DNA"/>
</dbReference>
<evidence type="ECO:0000256" key="5">
    <source>
        <dbReference type="ARBA" id="ARBA00022837"/>
    </source>
</evidence>
<keyword evidence="11" id="KW-0808">Transferase</keyword>
<comment type="subcellular location">
    <subcellularLocation>
        <location evidence="1">Membrane</location>
        <topology evidence="1">Multi-pass membrane protein</topology>
    </subcellularLocation>
</comment>
<feature type="transmembrane region" description="Helical" evidence="9">
    <location>
        <begin position="595"/>
        <end position="624"/>
    </location>
</feature>
<gene>
    <name evidence="11" type="ORF">RchiOBHm_Chr5g0024191</name>
</gene>
<dbReference type="SMR" id="A0A2P6Q890"/>
<dbReference type="InterPro" id="IPR000008">
    <property type="entry name" value="C2_dom"/>
</dbReference>
<dbReference type="PROSITE" id="PS50004">
    <property type="entry name" value="C2"/>
    <property type="match status" value="3"/>
</dbReference>
<evidence type="ECO:0000256" key="1">
    <source>
        <dbReference type="ARBA" id="ARBA00004141"/>
    </source>
</evidence>
<keyword evidence="7 9" id="KW-0472">Membrane</keyword>
<keyword evidence="4" id="KW-0677">Repeat</keyword>
<dbReference type="InterPro" id="IPR047255">
    <property type="entry name" value="C2D_MCTP_PRT_plant"/>
</dbReference>
<dbReference type="CDD" id="cd08378">
    <property type="entry name" value="C2B_MCTP_PRT_plant"/>
    <property type="match status" value="1"/>
</dbReference>
<keyword evidence="5" id="KW-0106">Calcium</keyword>
<dbReference type="PANTHER" id="PTHR31425:SF50">
    <property type="entry name" value="FT-INTERACTING PROTEIN 3-RELATED"/>
    <property type="match status" value="1"/>
</dbReference>
<evidence type="ECO:0000313" key="12">
    <source>
        <dbReference type="Proteomes" id="UP000238479"/>
    </source>
</evidence>
<dbReference type="FunFam" id="2.60.40.150:FF:000090">
    <property type="entry name" value="C2 domain-containing protein"/>
    <property type="match status" value="1"/>
</dbReference>
<dbReference type="Pfam" id="PF00168">
    <property type="entry name" value="C2"/>
    <property type="match status" value="3"/>
</dbReference>
<dbReference type="SUPFAM" id="SSF49562">
    <property type="entry name" value="C2 domain (Calcium/lipid-binding domain, CaLB)"/>
    <property type="match status" value="3"/>
</dbReference>
<dbReference type="CDD" id="cd04019">
    <property type="entry name" value="C2C_MCTP_PRT_plant"/>
    <property type="match status" value="1"/>
</dbReference>
<dbReference type="PANTHER" id="PTHR31425">
    <property type="entry name" value="PHOSPHORIBOSYLANTHRANILATE TRANSFERASE ISOFORM 1"/>
    <property type="match status" value="1"/>
</dbReference>
<dbReference type="SMART" id="SM00239">
    <property type="entry name" value="C2"/>
    <property type="match status" value="3"/>
</dbReference>
<dbReference type="AlphaFoldDB" id="A0A2P6Q890"/>
<evidence type="ECO:0000259" key="10">
    <source>
        <dbReference type="PROSITE" id="PS50004"/>
    </source>
</evidence>
<dbReference type="InterPro" id="IPR047257">
    <property type="entry name" value="C2B_MCTP_PRT_plant"/>
</dbReference>
<evidence type="ECO:0000256" key="4">
    <source>
        <dbReference type="ARBA" id="ARBA00022737"/>
    </source>
</evidence>
<proteinExistence type="inferred from homology"/>
<dbReference type="GO" id="GO:0016020">
    <property type="term" value="C:membrane"/>
    <property type="evidence" value="ECO:0007669"/>
    <property type="project" value="UniProtKB-SubCell"/>
</dbReference>
<sequence>MTNQEDFSLKETSPNISSRRISTGPVTSHDLVEHMQYLYVRIVKARELPLLCDPYVELKLGNYRGTTRPFQKTPNPVWNQVFAFPKDRIQDLTMEILVKDKAVVVDDQGQATIGKFSFIVPEAPMIIPPNSALAPEWYRLDGRNGVKIRGELMLSFWFGTQADEVFSEAWHADAAAVSEDCVSTTHSKVYLSPRLWYLRVNVIEAQDLILKVNSNKVETSDLFVTAGLGNLFTRSRISKNKSVNPKWNEDLMFVAAEPFDDPLVVSVVELVNKMEEHCIGMCVIPLSDVERRIGAAPPADKWYNLSMMVEGQQQEVKFASKLHMMISLDGGYHVLDEPTNNISDLLPSAKLLWRPPIGVLELGILNATGLSPIKNNKPSNQVWAYCVAKYGTKWVRTRTIVDSSEPKWNEQYTWEVYDPCTVITIGVFDNGHLQCGNNKLDLPMGKVRIRLSTLETDRVYTNSYPLVVPTPSGLKKMGEIQLAVRFSCSSLLNLLNQYSQPLLPKLHYILPLSIYQLATLRHQATNIISTRLGRAEPPLRKEVVDYMLDASAHIWSIRRGRANFNRIINLFDGFVALYKWFEEIRKWTNPIATGIVHVIFLVVLFFPGVILPTMFFYSCGLGIWRFRRRPRQIAFIDTELSTASNVTPEDLAEEFDPFPSGKNSIDDLRRRYDLLRSLGGRIQTVLGDIATLGERVQSLVSWRDPRATFMFVVFSFVAGVIAYVVPFRMLAIVAIFHELRHPSLRIDLPSFPQNFLRRMPARSDTMI</sequence>
<dbReference type="OMA" id="ASAHIWS"/>
<evidence type="ECO:0000256" key="2">
    <source>
        <dbReference type="ARBA" id="ARBA00007923"/>
    </source>
</evidence>
<evidence type="ECO:0000256" key="7">
    <source>
        <dbReference type="ARBA" id="ARBA00023136"/>
    </source>
</evidence>
<feature type="region of interest" description="Disordered" evidence="8">
    <location>
        <begin position="1"/>
        <end position="23"/>
    </location>
</feature>
<dbReference type="Pfam" id="PF08372">
    <property type="entry name" value="PRT_C"/>
    <property type="match status" value="1"/>
</dbReference>
<keyword evidence="3 9" id="KW-0812">Transmembrane</keyword>
<evidence type="ECO:0000256" key="9">
    <source>
        <dbReference type="SAM" id="Phobius"/>
    </source>
</evidence>
<dbReference type="InterPro" id="IPR035892">
    <property type="entry name" value="C2_domain_sf"/>
</dbReference>
<organism evidence="11 12">
    <name type="scientific">Rosa chinensis</name>
    <name type="common">China rose</name>
    <dbReference type="NCBI Taxonomy" id="74649"/>
    <lineage>
        <taxon>Eukaryota</taxon>
        <taxon>Viridiplantae</taxon>
        <taxon>Streptophyta</taxon>
        <taxon>Embryophyta</taxon>
        <taxon>Tracheophyta</taxon>
        <taxon>Spermatophyta</taxon>
        <taxon>Magnoliopsida</taxon>
        <taxon>eudicotyledons</taxon>
        <taxon>Gunneridae</taxon>
        <taxon>Pentapetalae</taxon>
        <taxon>rosids</taxon>
        <taxon>fabids</taxon>
        <taxon>Rosales</taxon>
        <taxon>Rosaceae</taxon>
        <taxon>Rosoideae</taxon>
        <taxon>Rosoideae incertae sedis</taxon>
        <taxon>Rosa</taxon>
    </lineage>
</organism>